<dbReference type="GO" id="GO:0005125">
    <property type="term" value="F:cytokine activity"/>
    <property type="evidence" value="ECO:0007669"/>
    <property type="project" value="UniProtKB-KW"/>
</dbReference>
<keyword evidence="6" id="KW-0051">Antiviral defense</keyword>
<dbReference type="GO" id="GO:0051607">
    <property type="term" value="P:defense response to virus"/>
    <property type="evidence" value="ECO:0007669"/>
    <property type="project" value="UniProtKB-KW"/>
</dbReference>
<dbReference type="PANTHER" id="PTHR31943">
    <property type="entry name" value="INTERLEUKIN-28 AND 29"/>
    <property type="match status" value="1"/>
</dbReference>
<evidence type="ECO:0000256" key="1">
    <source>
        <dbReference type="ARBA" id="ARBA00004613"/>
    </source>
</evidence>
<dbReference type="Pfam" id="PF15177">
    <property type="entry name" value="IL28A"/>
    <property type="match status" value="1"/>
</dbReference>
<feature type="signal peptide" evidence="7">
    <location>
        <begin position="1"/>
        <end position="23"/>
    </location>
</feature>
<evidence type="ECO:0000313" key="9">
    <source>
        <dbReference type="Proteomes" id="UP000291000"/>
    </source>
</evidence>
<dbReference type="PANTHER" id="PTHR31943:SF1">
    <property type="entry name" value="INTERFERON LAMBDA-2-RELATED"/>
    <property type="match status" value="1"/>
</dbReference>
<dbReference type="GO" id="GO:0007259">
    <property type="term" value="P:cell surface receptor signaling pathway via JAK-STAT"/>
    <property type="evidence" value="ECO:0007669"/>
    <property type="project" value="InterPro"/>
</dbReference>
<dbReference type="STRING" id="9925.ENSCHIP00000004811"/>
<keyword evidence="5 7" id="KW-0732">Signal</keyword>
<reference evidence="8" key="3">
    <citation type="submission" date="2025-09" db="UniProtKB">
        <authorList>
            <consortium name="Ensembl"/>
        </authorList>
    </citation>
    <scope>IDENTIFICATION</scope>
</reference>
<evidence type="ECO:0000256" key="3">
    <source>
        <dbReference type="ARBA" id="ARBA00022514"/>
    </source>
</evidence>
<comment type="subcellular location">
    <subcellularLocation>
        <location evidence="1">Secreted</location>
    </subcellularLocation>
</comment>
<reference evidence="8 9" key="1">
    <citation type="submission" date="2016-04" db="EMBL/GenBank/DDBJ databases">
        <title>Polished mammalian reference genomes with single-molecule sequencing and chromosome conformation capture applied to the Capra hircus genome.</title>
        <authorList>
            <person name="Bickhart D.M."/>
            <person name="Koren S."/>
            <person name="Rosen B."/>
            <person name="Hastie A."/>
            <person name="Liachko I."/>
            <person name="Sullivan S.T."/>
            <person name="Burton J."/>
            <person name="Sayre B.L."/>
            <person name="Huson H.J."/>
            <person name="Lee J."/>
            <person name="Lam E."/>
            <person name="Kelley C.M."/>
            <person name="Hutchison J.L."/>
            <person name="Zhou Y."/>
            <person name="Sun J."/>
            <person name="Crisa A."/>
            <person name="Schwartz J.C."/>
            <person name="Hammond J.A."/>
            <person name="Schroeder S.G."/>
            <person name="Liu G.E."/>
            <person name="Dunham M."/>
            <person name="Shendure J."/>
            <person name="Sonstegard T.S."/>
            <person name="Phillippy A.M."/>
            <person name="Van Tassell C.P."/>
            <person name="Smith T.P."/>
        </authorList>
    </citation>
    <scope>NUCLEOTIDE SEQUENCE [LARGE SCALE GENOMIC DNA]</scope>
</reference>
<organism evidence="8 9">
    <name type="scientific">Capra hircus</name>
    <name type="common">Goat</name>
    <dbReference type="NCBI Taxonomy" id="9925"/>
    <lineage>
        <taxon>Eukaryota</taxon>
        <taxon>Metazoa</taxon>
        <taxon>Chordata</taxon>
        <taxon>Craniata</taxon>
        <taxon>Vertebrata</taxon>
        <taxon>Euteleostomi</taxon>
        <taxon>Mammalia</taxon>
        <taxon>Eutheria</taxon>
        <taxon>Laurasiatheria</taxon>
        <taxon>Artiodactyla</taxon>
        <taxon>Ruminantia</taxon>
        <taxon>Pecora</taxon>
        <taxon>Bovidae</taxon>
        <taxon>Caprinae</taxon>
        <taxon>Capra</taxon>
    </lineage>
</organism>
<dbReference type="AlphaFoldDB" id="A0A452DYH0"/>
<evidence type="ECO:0000256" key="2">
    <source>
        <dbReference type="ARBA" id="ARBA00008717"/>
    </source>
</evidence>
<dbReference type="GO" id="GO:0005615">
    <property type="term" value="C:extracellular space"/>
    <property type="evidence" value="ECO:0007669"/>
    <property type="project" value="UniProtKB-KW"/>
</dbReference>
<feature type="chain" id="PRO_5019517574" evidence="7">
    <location>
        <begin position="24"/>
        <end position="204"/>
    </location>
</feature>
<dbReference type="InterPro" id="IPR038326">
    <property type="entry name" value="IFN-lambda_sf"/>
</dbReference>
<dbReference type="GeneTree" id="ENSGT00390000014310"/>
<evidence type="ECO:0000256" key="7">
    <source>
        <dbReference type="SAM" id="SignalP"/>
    </source>
</evidence>
<keyword evidence="9" id="KW-1185">Reference proteome</keyword>
<gene>
    <name evidence="8" type="primary">LOC108638070</name>
</gene>
<dbReference type="EMBL" id="LWLT01000020">
    <property type="status" value="NOT_ANNOTATED_CDS"/>
    <property type="molecule type" value="Genomic_DNA"/>
</dbReference>
<evidence type="ECO:0000256" key="4">
    <source>
        <dbReference type="ARBA" id="ARBA00022525"/>
    </source>
</evidence>
<dbReference type="GO" id="GO:0050778">
    <property type="term" value="P:positive regulation of immune response"/>
    <property type="evidence" value="ECO:0007669"/>
    <property type="project" value="InterPro"/>
</dbReference>
<proteinExistence type="inferred from homology"/>
<reference evidence="8" key="2">
    <citation type="submission" date="2025-08" db="UniProtKB">
        <authorList>
            <consortium name="Ensembl"/>
        </authorList>
    </citation>
    <scope>IDENTIFICATION</scope>
</reference>
<accession>A0A452DYH0</accession>
<sequence length="204" mass="22068">PAPGCALVLVLMLMTAALSRTGAVPVPSASRAFPPARGCHMAQFKSLSPQELQAFKTARDAFVSLPTPPAVGDCPLICAPPPLTWSLPHVWERPVALEAELALTLTVLEAMANSSLGHSLEQPLLTLQHIRSKLQACVSPHPSLLCPQPTAGPRPRGRLHHWLHRLQEAQKKESQDCLEASVMFNLFRLLTQDLKCVASGDQCV</sequence>
<dbReference type="GO" id="GO:0045087">
    <property type="term" value="P:innate immune response"/>
    <property type="evidence" value="ECO:0007669"/>
    <property type="project" value="TreeGrafter"/>
</dbReference>
<evidence type="ECO:0000313" key="8">
    <source>
        <dbReference type="Ensembl" id="ENSCHIP00000004811.1"/>
    </source>
</evidence>
<keyword evidence="3" id="KW-0202">Cytokine</keyword>
<evidence type="ECO:0000256" key="5">
    <source>
        <dbReference type="ARBA" id="ARBA00022729"/>
    </source>
</evidence>
<dbReference type="Proteomes" id="UP000291000">
    <property type="component" value="Chromosome 18"/>
</dbReference>
<keyword evidence="4" id="KW-0964">Secreted</keyword>
<dbReference type="Ensembl" id="ENSCHIT00000012330.1">
    <property type="protein sequence ID" value="ENSCHIP00000004811.1"/>
    <property type="gene ID" value="ENSCHIG00000008941.1"/>
</dbReference>
<dbReference type="Gene3D" id="1.20.1250.60">
    <property type="entry name" value="Interferon lambda"/>
    <property type="match status" value="1"/>
</dbReference>
<comment type="similarity">
    <text evidence="2">Belongs to the lambda interferon family.</text>
</comment>
<protein>
    <submittedName>
        <fullName evidence="8">Uncharacterized protein</fullName>
    </submittedName>
</protein>
<evidence type="ECO:0000256" key="6">
    <source>
        <dbReference type="ARBA" id="ARBA00023118"/>
    </source>
</evidence>
<dbReference type="InterPro" id="IPR029177">
    <property type="entry name" value="INF_lambda"/>
</dbReference>
<name>A0A452DYH0_CAPHI</name>